<name>A0A397SQ11_9GLOM</name>
<accession>A0A397SQ11</accession>
<dbReference type="GO" id="GO:0003735">
    <property type="term" value="F:structural constituent of ribosome"/>
    <property type="evidence" value="ECO:0007669"/>
    <property type="project" value="InterPro"/>
</dbReference>
<dbReference type="PANTHER" id="PTHR13477:SF0">
    <property type="entry name" value="LARGE RIBOSOMAL SUBUNIT PROTEIN ML49"/>
    <property type="match status" value="1"/>
</dbReference>
<comment type="subcellular location">
    <subcellularLocation>
        <location evidence="1">Mitochondrion</location>
    </subcellularLocation>
</comment>
<dbReference type="PANTHER" id="PTHR13477">
    <property type="entry name" value="MITOCHONDRIAL 39S RIBOSOMAL PROTEIN L49"/>
    <property type="match status" value="1"/>
</dbReference>
<dbReference type="Pfam" id="PF05046">
    <property type="entry name" value="Img2"/>
    <property type="match status" value="1"/>
</dbReference>
<comment type="caution">
    <text evidence="7">The sequence shown here is derived from an EMBL/GenBank/DDBJ whole genome shotgun (WGS) entry which is preliminary data.</text>
</comment>
<comment type="similarity">
    <text evidence="2">Belongs to the mitochondrion-specific ribosomal protein mL49 family.</text>
</comment>
<proteinExistence type="inferred from homology"/>
<dbReference type="Gene3D" id="3.30.780.10">
    <property type="entry name" value="SUI1-like domain"/>
    <property type="match status" value="1"/>
</dbReference>
<reference evidence="7 8" key="1">
    <citation type="submission" date="2018-06" db="EMBL/GenBank/DDBJ databases">
        <title>Comparative genomics reveals the genomic features of Rhizophagus irregularis, R. cerebriforme, R. diaphanum and Gigaspora rosea, and their symbiotic lifestyle signature.</title>
        <authorList>
            <person name="Morin E."/>
            <person name="San Clemente H."/>
            <person name="Chen E.C.H."/>
            <person name="De La Providencia I."/>
            <person name="Hainaut M."/>
            <person name="Kuo A."/>
            <person name="Kohler A."/>
            <person name="Murat C."/>
            <person name="Tang N."/>
            <person name="Roy S."/>
            <person name="Loubradou J."/>
            <person name="Henrissat B."/>
            <person name="Grigoriev I.V."/>
            <person name="Corradi N."/>
            <person name="Roux C."/>
            <person name="Martin F.M."/>
        </authorList>
    </citation>
    <scope>NUCLEOTIDE SEQUENCE [LARGE SCALE GENOMIC DNA]</scope>
    <source>
        <strain evidence="7 8">DAOM 227022</strain>
    </source>
</reference>
<evidence type="ECO:0000256" key="3">
    <source>
        <dbReference type="ARBA" id="ARBA00022980"/>
    </source>
</evidence>
<evidence type="ECO:0000313" key="8">
    <source>
        <dbReference type="Proteomes" id="UP000265703"/>
    </source>
</evidence>
<evidence type="ECO:0000256" key="6">
    <source>
        <dbReference type="ARBA" id="ARBA00035191"/>
    </source>
</evidence>
<evidence type="ECO:0000256" key="4">
    <source>
        <dbReference type="ARBA" id="ARBA00023128"/>
    </source>
</evidence>
<dbReference type="OrthoDB" id="19439at2759"/>
<organism evidence="7 8">
    <name type="scientific">Glomus cerebriforme</name>
    <dbReference type="NCBI Taxonomy" id="658196"/>
    <lineage>
        <taxon>Eukaryota</taxon>
        <taxon>Fungi</taxon>
        <taxon>Fungi incertae sedis</taxon>
        <taxon>Mucoromycota</taxon>
        <taxon>Glomeromycotina</taxon>
        <taxon>Glomeromycetes</taxon>
        <taxon>Glomerales</taxon>
        <taxon>Glomeraceae</taxon>
        <taxon>Glomus</taxon>
    </lineage>
</organism>
<dbReference type="EMBL" id="QKYT01000349">
    <property type="protein sequence ID" value="RIA86706.1"/>
    <property type="molecule type" value="Genomic_DNA"/>
</dbReference>
<dbReference type="InterPro" id="IPR007740">
    <property type="entry name" value="Ribosomal_mL49"/>
</dbReference>
<evidence type="ECO:0000256" key="2">
    <source>
        <dbReference type="ARBA" id="ARBA00005677"/>
    </source>
</evidence>
<dbReference type="STRING" id="658196.A0A397SQ11"/>
<dbReference type="AlphaFoldDB" id="A0A397SQ11"/>
<keyword evidence="3 7" id="KW-0689">Ribosomal protein</keyword>
<dbReference type="GO" id="GO:0006412">
    <property type="term" value="P:translation"/>
    <property type="evidence" value="ECO:0007669"/>
    <property type="project" value="InterPro"/>
</dbReference>
<keyword evidence="5" id="KW-0687">Ribonucleoprotein</keyword>
<protein>
    <recommendedName>
        <fullName evidence="6">Large ribosomal subunit protein mL49</fullName>
    </recommendedName>
</protein>
<dbReference type="Proteomes" id="UP000265703">
    <property type="component" value="Unassembled WGS sequence"/>
</dbReference>
<keyword evidence="4" id="KW-0496">Mitochondrion</keyword>
<evidence type="ECO:0000313" key="7">
    <source>
        <dbReference type="EMBL" id="RIA86706.1"/>
    </source>
</evidence>
<dbReference type="GO" id="GO:0005762">
    <property type="term" value="C:mitochondrial large ribosomal subunit"/>
    <property type="evidence" value="ECO:0007669"/>
    <property type="project" value="TreeGrafter"/>
</dbReference>
<keyword evidence="8" id="KW-1185">Reference proteome</keyword>
<gene>
    <name evidence="7" type="ORF">C1645_878495</name>
</gene>
<evidence type="ECO:0000256" key="5">
    <source>
        <dbReference type="ARBA" id="ARBA00023274"/>
    </source>
</evidence>
<sequence length="139" mass="16132">MLQVLTFSRIISTRSIHSKSNPSKYVTSSGIGQNSTWKQPYSQSFQQQIKYVQYPYFVARTQMKELPVYIDIRNGGTRVLTEISRIEGDSEALCNDIRKELFHCSRDKNLIRVNHTNNHVIIKGRHGLMVKEWLAKKGF</sequence>
<evidence type="ECO:0000256" key="1">
    <source>
        <dbReference type="ARBA" id="ARBA00004173"/>
    </source>
</evidence>